<reference evidence="3 4" key="1">
    <citation type="submission" date="2020-03" db="EMBL/GenBank/DDBJ databases">
        <title>Hydrogenophaga sp. nov. isolated from cyanobacterial mat.</title>
        <authorList>
            <person name="Thorat V."/>
            <person name="Kirdat K."/>
            <person name="Tiwarekar B."/>
            <person name="Costa E.D."/>
            <person name="Yadav A."/>
        </authorList>
    </citation>
    <scope>NUCLEOTIDE SEQUENCE [LARGE SCALE GENOMIC DNA]</scope>
    <source>
        <strain evidence="3 4">BA0156</strain>
    </source>
</reference>
<proteinExistence type="predicted"/>
<feature type="chain" id="PRO_5026003971" description="Lipoprotein" evidence="2">
    <location>
        <begin position="18"/>
        <end position="104"/>
    </location>
</feature>
<evidence type="ECO:0008006" key="5">
    <source>
        <dbReference type="Google" id="ProtNLM"/>
    </source>
</evidence>
<keyword evidence="2" id="KW-0732">Signal</keyword>
<feature type="region of interest" description="Disordered" evidence="1">
    <location>
        <begin position="82"/>
        <end position="104"/>
    </location>
</feature>
<accession>A0A6G8IGQ1</accession>
<protein>
    <recommendedName>
        <fullName evidence="5">Lipoprotein</fullName>
    </recommendedName>
</protein>
<gene>
    <name evidence="3" type="ORF">G9Q37_09565</name>
</gene>
<dbReference type="KEGG" id="hcz:G9Q37_09565"/>
<keyword evidence="4" id="KW-1185">Reference proteome</keyword>
<organism evidence="3 4">
    <name type="scientific">Hydrogenophaga crocea</name>
    <dbReference type="NCBI Taxonomy" id="2716225"/>
    <lineage>
        <taxon>Bacteria</taxon>
        <taxon>Pseudomonadati</taxon>
        <taxon>Pseudomonadota</taxon>
        <taxon>Betaproteobacteria</taxon>
        <taxon>Burkholderiales</taxon>
        <taxon>Comamonadaceae</taxon>
        <taxon>Hydrogenophaga</taxon>
    </lineage>
</organism>
<dbReference type="RefSeq" id="WP_166226976.1">
    <property type="nucleotide sequence ID" value="NZ_CP049989.1"/>
</dbReference>
<dbReference type="EMBL" id="CP049989">
    <property type="protein sequence ID" value="QIM52374.1"/>
    <property type="molecule type" value="Genomic_DNA"/>
</dbReference>
<feature type="signal peptide" evidence="2">
    <location>
        <begin position="1"/>
        <end position="17"/>
    </location>
</feature>
<evidence type="ECO:0000256" key="2">
    <source>
        <dbReference type="SAM" id="SignalP"/>
    </source>
</evidence>
<dbReference type="PROSITE" id="PS51257">
    <property type="entry name" value="PROKAR_LIPOPROTEIN"/>
    <property type="match status" value="1"/>
</dbReference>
<evidence type="ECO:0000313" key="4">
    <source>
        <dbReference type="Proteomes" id="UP000503162"/>
    </source>
</evidence>
<evidence type="ECO:0000256" key="1">
    <source>
        <dbReference type="SAM" id="MobiDB-lite"/>
    </source>
</evidence>
<name>A0A6G8IGQ1_9BURK</name>
<evidence type="ECO:0000313" key="3">
    <source>
        <dbReference type="EMBL" id="QIM52374.1"/>
    </source>
</evidence>
<sequence>MRRTALLLITATSALLAGCDALGIETATAVNARKEAEGRAIGSACRHAVRSIESCFQSNPKAGKAAVFAGWREMDQYMRDNNVVGMPSEGEAAPAASKAEGSKS</sequence>
<dbReference type="Proteomes" id="UP000503162">
    <property type="component" value="Chromosome"/>
</dbReference>
<dbReference type="AlphaFoldDB" id="A0A6G8IGQ1"/>